<dbReference type="Proteomes" id="UP000663851">
    <property type="component" value="Unassembled WGS sequence"/>
</dbReference>
<proteinExistence type="predicted"/>
<protein>
    <submittedName>
        <fullName evidence="1">Uncharacterized protein</fullName>
    </submittedName>
</protein>
<evidence type="ECO:0000313" key="4">
    <source>
        <dbReference type="Proteomes" id="UP000663833"/>
    </source>
</evidence>
<sequence length="152" mass="17239">MNQPNFNVEIFNIFRFDSTPNGSIKCPDNNCGFNIALLADEDDLTRSQKNELWSHVEELHHGLFASLYERCSTKAIFIPREDKIDRALELIGVSNAKINQIMVKLSMNALNEKQTLQLISEENKQMEHKLAEVLLGYSTLSQQHTTSSLGSL</sequence>
<dbReference type="EMBL" id="CAJOBQ010001007">
    <property type="protein sequence ID" value="CAF4444706.1"/>
    <property type="molecule type" value="Genomic_DNA"/>
</dbReference>
<name>A0A817SQ53_9BILA</name>
<comment type="caution">
    <text evidence="1">The sequence shown here is derived from an EMBL/GenBank/DDBJ whole genome shotgun (WGS) entry which is preliminary data.</text>
</comment>
<evidence type="ECO:0000313" key="2">
    <source>
        <dbReference type="EMBL" id="CAF4419728.1"/>
    </source>
</evidence>
<dbReference type="Proteomes" id="UP000663862">
    <property type="component" value="Unassembled WGS sequence"/>
</dbReference>
<dbReference type="Proteomes" id="UP000663833">
    <property type="component" value="Unassembled WGS sequence"/>
</dbReference>
<evidence type="ECO:0000313" key="3">
    <source>
        <dbReference type="EMBL" id="CAF4444706.1"/>
    </source>
</evidence>
<evidence type="ECO:0000313" key="1">
    <source>
        <dbReference type="EMBL" id="CAF3307523.1"/>
    </source>
</evidence>
<reference evidence="1" key="1">
    <citation type="submission" date="2021-02" db="EMBL/GenBank/DDBJ databases">
        <authorList>
            <person name="Nowell W R."/>
        </authorList>
    </citation>
    <scope>NUCLEOTIDE SEQUENCE</scope>
</reference>
<dbReference type="AlphaFoldDB" id="A0A817SQ53"/>
<dbReference type="EMBL" id="CAJOBO010001931">
    <property type="protein sequence ID" value="CAF4419728.1"/>
    <property type="molecule type" value="Genomic_DNA"/>
</dbReference>
<dbReference type="EMBL" id="CAJNYD010000940">
    <property type="protein sequence ID" value="CAF3307523.1"/>
    <property type="molecule type" value="Genomic_DNA"/>
</dbReference>
<accession>A0A817SQ53</accession>
<gene>
    <name evidence="2" type="ORF">HFQ381_LOCUS21483</name>
    <name evidence="1" type="ORF">LUA448_LOCUS8672</name>
    <name evidence="3" type="ORF">TSG867_LOCUS16484</name>
</gene>
<organism evidence="1 4">
    <name type="scientific">Rotaria socialis</name>
    <dbReference type="NCBI Taxonomy" id="392032"/>
    <lineage>
        <taxon>Eukaryota</taxon>
        <taxon>Metazoa</taxon>
        <taxon>Spiralia</taxon>
        <taxon>Gnathifera</taxon>
        <taxon>Rotifera</taxon>
        <taxon>Eurotatoria</taxon>
        <taxon>Bdelloidea</taxon>
        <taxon>Philodinida</taxon>
        <taxon>Philodinidae</taxon>
        <taxon>Rotaria</taxon>
    </lineage>
</organism>